<gene>
    <name evidence="10" type="ORF">AFUS01_LOCUS3768</name>
</gene>
<keyword evidence="8" id="KW-0511">Multifunctional enzyme</keyword>
<evidence type="ECO:0000256" key="6">
    <source>
        <dbReference type="ARBA" id="ARBA00023098"/>
    </source>
</evidence>
<feature type="non-terminal residue" evidence="10">
    <location>
        <position position="1"/>
    </location>
</feature>
<keyword evidence="1" id="KW-0596">Phosphopantetheine</keyword>
<keyword evidence="11" id="KW-1185">Reference proteome</keyword>
<dbReference type="GO" id="GO:0004312">
    <property type="term" value="F:fatty acid synthase activity"/>
    <property type="evidence" value="ECO:0007669"/>
    <property type="project" value="TreeGrafter"/>
</dbReference>
<organism evidence="10 11">
    <name type="scientific">Allacma fusca</name>
    <dbReference type="NCBI Taxonomy" id="39272"/>
    <lineage>
        <taxon>Eukaryota</taxon>
        <taxon>Metazoa</taxon>
        <taxon>Ecdysozoa</taxon>
        <taxon>Arthropoda</taxon>
        <taxon>Hexapoda</taxon>
        <taxon>Collembola</taxon>
        <taxon>Symphypleona</taxon>
        <taxon>Sminthuridae</taxon>
        <taxon>Allacma</taxon>
    </lineage>
</organism>
<feature type="domain" description="Beta-ketoacyl synthase-like N-terminal" evidence="9">
    <location>
        <begin position="4"/>
        <end position="69"/>
    </location>
</feature>
<accession>A0A8J2NU14</accession>
<dbReference type="InterPro" id="IPR050091">
    <property type="entry name" value="PKS_NRPS_Biosynth_Enz"/>
</dbReference>
<keyword evidence="7" id="KW-0275">Fatty acid biosynthesis</keyword>
<evidence type="ECO:0000313" key="11">
    <source>
        <dbReference type="Proteomes" id="UP000708208"/>
    </source>
</evidence>
<keyword evidence="2" id="KW-0444">Lipid biosynthesis</keyword>
<dbReference type="EMBL" id="CAJVCH010022806">
    <property type="protein sequence ID" value="CAG7693590.1"/>
    <property type="molecule type" value="Genomic_DNA"/>
</dbReference>
<keyword evidence="6" id="KW-0443">Lipid metabolism</keyword>
<dbReference type="Pfam" id="PF00109">
    <property type="entry name" value="ketoacyl-synt"/>
    <property type="match status" value="1"/>
</dbReference>
<evidence type="ECO:0000256" key="2">
    <source>
        <dbReference type="ARBA" id="ARBA00022516"/>
    </source>
</evidence>
<dbReference type="Proteomes" id="UP000708208">
    <property type="component" value="Unassembled WGS sequence"/>
</dbReference>
<evidence type="ECO:0000259" key="9">
    <source>
        <dbReference type="Pfam" id="PF00109"/>
    </source>
</evidence>
<evidence type="ECO:0000256" key="4">
    <source>
        <dbReference type="ARBA" id="ARBA00022857"/>
    </source>
</evidence>
<dbReference type="InterPro" id="IPR014030">
    <property type="entry name" value="Ketoacyl_synth_N"/>
</dbReference>
<evidence type="ECO:0000256" key="1">
    <source>
        <dbReference type="ARBA" id="ARBA00022450"/>
    </source>
</evidence>
<comment type="caution">
    <text evidence="10">The sequence shown here is derived from an EMBL/GenBank/DDBJ whole genome shotgun (WGS) entry which is preliminary data.</text>
</comment>
<reference evidence="10" key="1">
    <citation type="submission" date="2021-06" db="EMBL/GenBank/DDBJ databases">
        <authorList>
            <person name="Hodson N. C."/>
            <person name="Mongue J. A."/>
            <person name="Jaron S. K."/>
        </authorList>
    </citation>
    <scope>NUCLEOTIDE SEQUENCE</scope>
</reference>
<dbReference type="AlphaFoldDB" id="A0A8J2NU14"/>
<evidence type="ECO:0000256" key="8">
    <source>
        <dbReference type="ARBA" id="ARBA00023268"/>
    </source>
</evidence>
<dbReference type="OrthoDB" id="329835at2759"/>
<evidence type="ECO:0000256" key="5">
    <source>
        <dbReference type="ARBA" id="ARBA00023002"/>
    </source>
</evidence>
<keyword evidence="3" id="KW-0276">Fatty acid metabolism</keyword>
<keyword evidence="4" id="KW-0521">NADP</keyword>
<keyword evidence="5" id="KW-0560">Oxidoreductase</keyword>
<proteinExistence type="predicted"/>
<dbReference type="PANTHER" id="PTHR43775:SF7">
    <property type="entry name" value="FATTY ACID SYNTHASE"/>
    <property type="match status" value="1"/>
</dbReference>
<evidence type="ECO:0000256" key="3">
    <source>
        <dbReference type="ARBA" id="ARBA00022832"/>
    </source>
</evidence>
<dbReference type="GO" id="GO:0016491">
    <property type="term" value="F:oxidoreductase activity"/>
    <property type="evidence" value="ECO:0007669"/>
    <property type="project" value="UniProtKB-KW"/>
</dbReference>
<sequence>MPTRMGVIKTLEAFDADFFAVHGKQSDVMDPRTRKLLEVSYEALLDAGVNPATIRGTRTGVFVGGSESDAGGIW</sequence>
<evidence type="ECO:0000313" key="10">
    <source>
        <dbReference type="EMBL" id="CAG7693590.1"/>
    </source>
</evidence>
<dbReference type="GO" id="GO:0006633">
    <property type="term" value="P:fatty acid biosynthetic process"/>
    <property type="evidence" value="ECO:0007669"/>
    <property type="project" value="UniProtKB-KW"/>
</dbReference>
<name>A0A8J2NU14_9HEXA</name>
<dbReference type="PANTHER" id="PTHR43775">
    <property type="entry name" value="FATTY ACID SYNTHASE"/>
    <property type="match status" value="1"/>
</dbReference>
<protein>
    <recommendedName>
        <fullName evidence="9">Beta-ketoacyl synthase-like N-terminal domain-containing protein</fullName>
    </recommendedName>
</protein>
<evidence type="ECO:0000256" key="7">
    <source>
        <dbReference type="ARBA" id="ARBA00023160"/>
    </source>
</evidence>